<keyword evidence="4 7" id="KW-1133">Transmembrane helix</keyword>
<dbReference type="InterPro" id="IPR027379">
    <property type="entry name" value="CLS_N"/>
</dbReference>
<evidence type="ECO:0000256" key="3">
    <source>
        <dbReference type="ARBA" id="ARBA00022692"/>
    </source>
</evidence>
<name>A0ABU1JCQ0_9MICC</name>
<evidence type="ECO:0000313" key="10">
    <source>
        <dbReference type="Proteomes" id="UP001185069"/>
    </source>
</evidence>
<evidence type="ECO:0000256" key="2">
    <source>
        <dbReference type="ARBA" id="ARBA00022475"/>
    </source>
</evidence>
<gene>
    <name evidence="9" type="ORF">JOE69_002440</name>
</gene>
<reference evidence="9 10" key="1">
    <citation type="submission" date="2023-07" db="EMBL/GenBank/DDBJ databases">
        <title>Sequencing the genomes of 1000 actinobacteria strains.</title>
        <authorList>
            <person name="Klenk H.-P."/>
        </authorList>
    </citation>
    <scope>NUCLEOTIDE SEQUENCE [LARGE SCALE GENOMIC DNA]</scope>
    <source>
        <strain evidence="9 10">DSM 14555</strain>
    </source>
</reference>
<comment type="caution">
    <text evidence="9">The sequence shown here is derived from an EMBL/GenBank/DDBJ whole genome shotgun (WGS) entry which is preliminary data.</text>
</comment>
<keyword evidence="3 7" id="KW-0812">Transmembrane</keyword>
<accession>A0ABU1JCQ0</accession>
<evidence type="ECO:0000259" key="8">
    <source>
        <dbReference type="Pfam" id="PF13396"/>
    </source>
</evidence>
<dbReference type="Pfam" id="PF13396">
    <property type="entry name" value="PLDc_N"/>
    <property type="match status" value="1"/>
</dbReference>
<keyword evidence="2" id="KW-1003">Cell membrane</keyword>
<keyword evidence="6" id="KW-0175">Coiled coil</keyword>
<sequence>MLRYVPLLIIVGLELFALIDCLRSERADVRTLPKSAWVLIIILLPIVGLVLWFTLGRPRYNAAGPAARPAVLAPDDDPEFLRNLDVARRQRAEEERLEKLRRDLEERERKLRDQDS</sequence>
<protein>
    <recommendedName>
        <fullName evidence="8">Cardiolipin synthase N-terminal domain-containing protein</fullName>
    </recommendedName>
</protein>
<keyword evidence="10" id="KW-1185">Reference proteome</keyword>
<evidence type="ECO:0000256" key="1">
    <source>
        <dbReference type="ARBA" id="ARBA00004651"/>
    </source>
</evidence>
<feature type="coiled-coil region" evidence="6">
    <location>
        <begin position="83"/>
        <end position="114"/>
    </location>
</feature>
<evidence type="ECO:0000256" key="7">
    <source>
        <dbReference type="SAM" id="Phobius"/>
    </source>
</evidence>
<proteinExistence type="predicted"/>
<dbReference type="EMBL" id="JAVDQF010000001">
    <property type="protein sequence ID" value="MDR6270202.1"/>
    <property type="molecule type" value="Genomic_DNA"/>
</dbReference>
<evidence type="ECO:0000256" key="6">
    <source>
        <dbReference type="SAM" id="Coils"/>
    </source>
</evidence>
<feature type="transmembrane region" description="Helical" evidence="7">
    <location>
        <begin position="36"/>
        <end position="55"/>
    </location>
</feature>
<dbReference type="Proteomes" id="UP001185069">
    <property type="component" value="Unassembled WGS sequence"/>
</dbReference>
<evidence type="ECO:0000256" key="5">
    <source>
        <dbReference type="ARBA" id="ARBA00023136"/>
    </source>
</evidence>
<evidence type="ECO:0000313" key="9">
    <source>
        <dbReference type="EMBL" id="MDR6270202.1"/>
    </source>
</evidence>
<dbReference type="RefSeq" id="WP_309799108.1">
    <property type="nucleotide sequence ID" value="NZ_BAAAHY010000005.1"/>
</dbReference>
<feature type="domain" description="Cardiolipin synthase N-terminal" evidence="8">
    <location>
        <begin position="15"/>
        <end position="57"/>
    </location>
</feature>
<organism evidence="9 10">
    <name type="scientific">Arthrobacter russicus</name>
    <dbReference type="NCBI Taxonomy" id="172040"/>
    <lineage>
        <taxon>Bacteria</taxon>
        <taxon>Bacillati</taxon>
        <taxon>Actinomycetota</taxon>
        <taxon>Actinomycetes</taxon>
        <taxon>Micrococcales</taxon>
        <taxon>Micrococcaceae</taxon>
        <taxon>Arthrobacter</taxon>
    </lineage>
</organism>
<evidence type="ECO:0000256" key="4">
    <source>
        <dbReference type="ARBA" id="ARBA00022989"/>
    </source>
</evidence>
<comment type="subcellular location">
    <subcellularLocation>
        <location evidence="1">Cell membrane</location>
        <topology evidence="1">Multi-pass membrane protein</topology>
    </subcellularLocation>
</comment>
<keyword evidence="5 7" id="KW-0472">Membrane</keyword>